<dbReference type="AlphaFoldDB" id="A0A8H3FLD9"/>
<keyword evidence="2" id="KW-0472">Membrane</keyword>
<feature type="transmembrane region" description="Helical" evidence="2">
    <location>
        <begin position="188"/>
        <end position="205"/>
    </location>
</feature>
<evidence type="ECO:0000256" key="2">
    <source>
        <dbReference type="SAM" id="Phobius"/>
    </source>
</evidence>
<dbReference type="EMBL" id="CAJPDS010000042">
    <property type="protein sequence ID" value="CAF9926689.1"/>
    <property type="molecule type" value="Genomic_DNA"/>
</dbReference>
<organism evidence="3 4">
    <name type="scientific">Heterodermia speciosa</name>
    <dbReference type="NCBI Taxonomy" id="116794"/>
    <lineage>
        <taxon>Eukaryota</taxon>
        <taxon>Fungi</taxon>
        <taxon>Dikarya</taxon>
        <taxon>Ascomycota</taxon>
        <taxon>Pezizomycotina</taxon>
        <taxon>Lecanoromycetes</taxon>
        <taxon>OSLEUM clade</taxon>
        <taxon>Lecanoromycetidae</taxon>
        <taxon>Caliciales</taxon>
        <taxon>Physciaceae</taxon>
        <taxon>Heterodermia</taxon>
    </lineage>
</organism>
<keyword evidence="2" id="KW-1133">Transmembrane helix</keyword>
<feature type="transmembrane region" description="Helical" evidence="2">
    <location>
        <begin position="163"/>
        <end position="181"/>
    </location>
</feature>
<proteinExistence type="predicted"/>
<dbReference type="OrthoDB" id="10669783at2759"/>
<reference evidence="3" key="1">
    <citation type="submission" date="2021-03" db="EMBL/GenBank/DDBJ databases">
        <authorList>
            <person name="Tagirdzhanova G."/>
        </authorList>
    </citation>
    <scope>NUCLEOTIDE SEQUENCE</scope>
</reference>
<keyword evidence="4" id="KW-1185">Reference proteome</keyword>
<name>A0A8H3FLD9_9LECA</name>
<feature type="region of interest" description="Disordered" evidence="1">
    <location>
        <begin position="1"/>
        <end position="21"/>
    </location>
</feature>
<sequence>MAHTPDRDRTQQCNTAPRDVGTNGIPEILQHHLNGSIVPSNSLGAPQKLDFVDGTPGNFLRCTQTVVSGKMWKKLMLLSPICFGIGVSAVTDNGTFQNFISPSFAASLGLRPYTESLQNTQNFLISVESPLFRIKLPKSNLISVQLWAHPTDSPSLETSPSTILLATFLCTTTVALLSQVGKKDAYQAHIIALCAGAAASAGLFLGGNIQALVLVYLFGGCIAGLAVSQLYHRFTAVSGKKEQQQQREHQTWLGEKM</sequence>
<evidence type="ECO:0000313" key="4">
    <source>
        <dbReference type="Proteomes" id="UP000664521"/>
    </source>
</evidence>
<evidence type="ECO:0000256" key="1">
    <source>
        <dbReference type="SAM" id="MobiDB-lite"/>
    </source>
</evidence>
<accession>A0A8H3FLD9</accession>
<dbReference type="Proteomes" id="UP000664521">
    <property type="component" value="Unassembled WGS sequence"/>
</dbReference>
<feature type="compositionally biased region" description="Basic and acidic residues" evidence="1">
    <location>
        <begin position="1"/>
        <end position="10"/>
    </location>
</feature>
<feature type="transmembrane region" description="Helical" evidence="2">
    <location>
        <begin position="211"/>
        <end position="231"/>
    </location>
</feature>
<comment type="caution">
    <text evidence="3">The sequence shown here is derived from an EMBL/GenBank/DDBJ whole genome shotgun (WGS) entry which is preliminary data.</text>
</comment>
<keyword evidence="2" id="KW-0812">Transmembrane</keyword>
<evidence type="ECO:0000313" key="3">
    <source>
        <dbReference type="EMBL" id="CAF9926689.1"/>
    </source>
</evidence>
<gene>
    <name evidence="3" type="ORF">HETSPECPRED_006395</name>
</gene>
<protein>
    <submittedName>
        <fullName evidence="3">Uncharacterized protein</fullName>
    </submittedName>
</protein>